<gene>
    <name evidence="2" type="ORF">VOI36_28645</name>
</gene>
<evidence type="ECO:0000313" key="2">
    <source>
        <dbReference type="EMBL" id="MEN2473881.1"/>
    </source>
</evidence>
<reference evidence="2 3" key="1">
    <citation type="submission" date="2024-05" db="EMBL/GenBank/DDBJ databases">
        <title>Burkholderia sp. Nov. a novel bacteria isolated from rhizosphere soil of Camellia sinensis.</title>
        <authorList>
            <person name="Dong Y."/>
        </authorList>
    </citation>
    <scope>NUCLEOTIDE SEQUENCE [LARGE SCALE GENOMIC DNA]</scope>
    <source>
        <strain evidence="2 3">GS2Y</strain>
    </source>
</reference>
<evidence type="ECO:0000313" key="3">
    <source>
        <dbReference type="Proteomes" id="UP001466933"/>
    </source>
</evidence>
<sequence>MTKPHATIATPIIRSRIPAASAGTSPQRDPVTNPPVTRHPDVDQPAVFKPRDRIAKAHDSILKPTGVAIFDARLRAGTRCVLSSSRRHRSSLAR</sequence>
<name>A0ABU9WQM5_9BURK</name>
<dbReference type="RefSeq" id="WP_343494350.1">
    <property type="nucleotide sequence ID" value="NZ_JBCPYA010000015.1"/>
</dbReference>
<comment type="caution">
    <text evidence="2">The sequence shown here is derived from an EMBL/GenBank/DDBJ whole genome shotgun (WGS) entry which is preliminary data.</text>
</comment>
<accession>A0ABU9WQM5</accession>
<keyword evidence="3" id="KW-1185">Reference proteome</keyword>
<dbReference type="EMBL" id="JBCPYA010000015">
    <property type="protein sequence ID" value="MEN2473881.1"/>
    <property type="molecule type" value="Genomic_DNA"/>
</dbReference>
<proteinExistence type="predicted"/>
<feature type="region of interest" description="Disordered" evidence="1">
    <location>
        <begin position="1"/>
        <end position="48"/>
    </location>
</feature>
<dbReference type="Proteomes" id="UP001466933">
    <property type="component" value="Unassembled WGS sequence"/>
</dbReference>
<protein>
    <submittedName>
        <fullName evidence="2">Uncharacterized protein</fullName>
    </submittedName>
</protein>
<organism evidence="2 3">
    <name type="scientific">Burkholderia theae</name>
    <dbReference type="NCBI Taxonomy" id="3143496"/>
    <lineage>
        <taxon>Bacteria</taxon>
        <taxon>Pseudomonadati</taxon>
        <taxon>Pseudomonadota</taxon>
        <taxon>Betaproteobacteria</taxon>
        <taxon>Burkholderiales</taxon>
        <taxon>Burkholderiaceae</taxon>
        <taxon>Burkholderia</taxon>
    </lineage>
</organism>
<evidence type="ECO:0000256" key="1">
    <source>
        <dbReference type="SAM" id="MobiDB-lite"/>
    </source>
</evidence>